<dbReference type="PROSITE" id="PS50928">
    <property type="entry name" value="ABC_TM1"/>
    <property type="match status" value="1"/>
</dbReference>
<dbReference type="eggNOG" id="COG0601">
    <property type="taxonomic scope" value="Bacteria"/>
</dbReference>
<evidence type="ECO:0000256" key="3">
    <source>
        <dbReference type="ARBA" id="ARBA00022475"/>
    </source>
</evidence>
<evidence type="ECO:0000256" key="7">
    <source>
        <dbReference type="RuleBase" id="RU363032"/>
    </source>
</evidence>
<keyword evidence="5 7" id="KW-1133">Transmembrane helix</keyword>
<feature type="transmembrane region" description="Helical" evidence="7">
    <location>
        <begin position="9"/>
        <end position="29"/>
    </location>
</feature>
<dbReference type="Pfam" id="PF19300">
    <property type="entry name" value="BPD_transp_1_N"/>
    <property type="match status" value="1"/>
</dbReference>
<feature type="transmembrane region" description="Helical" evidence="7">
    <location>
        <begin position="274"/>
        <end position="300"/>
    </location>
</feature>
<evidence type="ECO:0000313" key="10">
    <source>
        <dbReference type="Proteomes" id="UP000002366"/>
    </source>
</evidence>
<comment type="subcellular location">
    <subcellularLocation>
        <location evidence="1 7">Cell membrane</location>
        <topology evidence="1 7">Multi-pass membrane protein</topology>
    </subcellularLocation>
</comment>
<dbReference type="Pfam" id="PF00528">
    <property type="entry name" value="BPD_transp_1"/>
    <property type="match status" value="1"/>
</dbReference>
<evidence type="ECO:0000256" key="1">
    <source>
        <dbReference type="ARBA" id="ARBA00004651"/>
    </source>
</evidence>
<evidence type="ECO:0000256" key="6">
    <source>
        <dbReference type="ARBA" id="ARBA00023136"/>
    </source>
</evidence>
<feature type="domain" description="ABC transmembrane type-1" evidence="8">
    <location>
        <begin position="96"/>
        <end position="297"/>
    </location>
</feature>
<evidence type="ECO:0000256" key="5">
    <source>
        <dbReference type="ARBA" id="ARBA00022989"/>
    </source>
</evidence>
<comment type="similarity">
    <text evidence="7">Belongs to the binding-protein-dependent transport system permease family.</text>
</comment>
<dbReference type="AlphaFoldDB" id="D5EGU5"/>
<dbReference type="InterPro" id="IPR045621">
    <property type="entry name" value="BPD_transp_1_N"/>
</dbReference>
<name>D5EGU5_AMICL</name>
<organism evidence="9 10">
    <name type="scientific">Aminobacterium colombiense (strain DSM 12261 / ALA-1)</name>
    <dbReference type="NCBI Taxonomy" id="572547"/>
    <lineage>
        <taxon>Bacteria</taxon>
        <taxon>Thermotogati</taxon>
        <taxon>Synergistota</taxon>
        <taxon>Synergistia</taxon>
        <taxon>Synergistales</taxon>
        <taxon>Aminobacteriaceae</taxon>
        <taxon>Aminobacterium</taxon>
    </lineage>
</organism>
<proteinExistence type="inferred from homology"/>
<dbReference type="CDD" id="cd06261">
    <property type="entry name" value="TM_PBP2"/>
    <property type="match status" value="1"/>
</dbReference>
<dbReference type="RefSeq" id="WP_013049039.1">
    <property type="nucleotide sequence ID" value="NC_014011.1"/>
</dbReference>
<sequence>MLKYVIRRILLLVPVILSVMVILFTILYFTPGDPARIALGQEVTAETIAAFNAEHGLDAPYVVQLGRYIYNAVFHADLGYSYVMKSSVSSELASRIPVTMKLAFWAVAFSTLVGIPLGVICAIRQYSLLDSLTTLLTLLGVSMPTFWTGLLFILAFSVHLGWLPSMGFSTVSEMVLPIITLSGSAVAIIARITRSSMLEVIHSDYIRTAQAKGQKQSVVIFRHALPNAMIPILTIISMQFGMLLGGSIITEAIFSISGVGRLMLEAINMRDYPIIQGGVLFISVAFCLINLAVDILYAFVDPRIHVR</sequence>
<feature type="transmembrane region" description="Helical" evidence="7">
    <location>
        <begin position="232"/>
        <end position="254"/>
    </location>
</feature>
<dbReference type="OrthoDB" id="9806409at2"/>
<dbReference type="PANTHER" id="PTHR43163:SF6">
    <property type="entry name" value="DIPEPTIDE TRANSPORT SYSTEM PERMEASE PROTEIN DPPB-RELATED"/>
    <property type="match status" value="1"/>
</dbReference>
<dbReference type="KEGG" id="aco:Amico_1661"/>
<feature type="transmembrane region" description="Helical" evidence="7">
    <location>
        <begin position="135"/>
        <end position="162"/>
    </location>
</feature>
<dbReference type="Proteomes" id="UP000002366">
    <property type="component" value="Chromosome"/>
</dbReference>
<keyword evidence="6 7" id="KW-0472">Membrane</keyword>
<keyword evidence="2 7" id="KW-0813">Transport</keyword>
<dbReference type="GO" id="GO:0055085">
    <property type="term" value="P:transmembrane transport"/>
    <property type="evidence" value="ECO:0007669"/>
    <property type="project" value="InterPro"/>
</dbReference>
<evidence type="ECO:0000259" key="8">
    <source>
        <dbReference type="PROSITE" id="PS50928"/>
    </source>
</evidence>
<evidence type="ECO:0000256" key="2">
    <source>
        <dbReference type="ARBA" id="ARBA00022448"/>
    </source>
</evidence>
<protein>
    <submittedName>
        <fullName evidence="9">Binding-protein-dependent transport systems inner membrane component</fullName>
    </submittedName>
</protein>
<reference evidence="9 10" key="1">
    <citation type="journal article" date="2010" name="Stand. Genomic Sci.">
        <title>Complete genome sequence of Aminobacterium colombiense type strain (ALA-1).</title>
        <authorList>
            <person name="Chertkov O."/>
            <person name="Sikorski J."/>
            <person name="Brambilla E."/>
            <person name="Lapidus A."/>
            <person name="Copeland A."/>
            <person name="Glavina Del Rio T."/>
            <person name="Nolan M."/>
            <person name="Lucas S."/>
            <person name="Tice H."/>
            <person name="Cheng J.F."/>
            <person name="Han C."/>
            <person name="Detter J.C."/>
            <person name="Bruce D."/>
            <person name="Tapia R."/>
            <person name="Goodwin L."/>
            <person name="Pitluck S."/>
            <person name="Liolios K."/>
            <person name="Ivanova N."/>
            <person name="Mavromatis K."/>
            <person name="Ovchinnikova G."/>
            <person name="Pati A."/>
            <person name="Chen A."/>
            <person name="Palaniappan K."/>
            <person name="Land M."/>
            <person name="Hauser L."/>
            <person name="Chang Y.J."/>
            <person name="Jeffries C.D."/>
            <person name="Spring S."/>
            <person name="Rohde M."/>
            <person name="Goker M."/>
            <person name="Bristow J."/>
            <person name="Eisen J.A."/>
            <person name="Markowitz V."/>
            <person name="Hugenholtz P."/>
            <person name="Kyrpides N.C."/>
            <person name="Klenk H.P."/>
        </authorList>
    </citation>
    <scope>NUCLEOTIDE SEQUENCE [LARGE SCALE GENOMIC DNA]</scope>
    <source>
        <strain evidence="10">DSM 12261 / ALA-1</strain>
    </source>
</reference>
<feature type="transmembrane region" description="Helical" evidence="7">
    <location>
        <begin position="174"/>
        <end position="193"/>
    </location>
</feature>
<dbReference type="SUPFAM" id="SSF161098">
    <property type="entry name" value="MetI-like"/>
    <property type="match status" value="1"/>
</dbReference>
<dbReference type="Gene3D" id="1.10.3720.10">
    <property type="entry name" value="MetI-like"/>
    <property type="match status" value="1"/>
</dbReference>
<dbReference type="GO" id="GO:0005886">
    <property type="term" value="C:plasma membrane"/>
    <property type="evidence" value="ECO:0007669"/>
    <property type="project" value="UniProtKB-SubCell"/>
</dbReference>
<evidence type="ECO:0000313" key="9">
    <source>
        <dbReference type="EMBL" id="ADE57777.1"/>
    </source>
</evidence>
<accession>D5EGU5</accession>
<feature type="transmembrane region" description="Helical" evidence="7">
    <location>
        <begin position="102"/>
        <end position="123"/>
    </location>
</feature>
<dbReference type="STRING" id="572547.Amico_1661"/>
<dbReference type="HOGENOM" id="CLU_036879_0_0_0"/>
<keyword evidence="4 7" id="KW-0812">Transmembrane</keyword>
<keyword evidence="10" id="KW-1185">Reference proteome</keyword>
<dbReference type="EMBL" id="CP001997">
    <property type="protein sequence ID" value="ADE57777.1"/>
    <property type="molecule type" value="Genomic_DNA"/>
</dbReference>
<evidence type="ECO:0000256" key="4">
    <source>
        <dbReference type="ARBA" id="ARBA00022692"/>
    </source>
</evidence>
<dbReference type="InterPro" id="IPR035906">
    <property type="entry name" value="MetI-like_sf"/>
</dbReference>
<dbReference type="PANTHER" id="PTHR43163">
    <property type="entry name" value="DIPEPTIDE TRANSPORT SYSTEM PERMEASE PROTEIN DPPB-RELATED"/>
    <property type="match status" value="1"/>
</dbReference>
<dbReference type="InterPro" id="IPR000515">
    <property type="entry name" value="MetI-like"/>
</dbReference>
<keyword evidence="3" id="KW-1003">Cell membrane</keyword>
<gene>
    <name evidence="9" type="ordered locus">Amico_1661</name>
</gene>